<feature type="region of interest" description="Disordered" evidence="15">
    <location>
        <begin position="568"/>
        <end position="596"/>
    </location>
</feature>
<keyword evidence="8 14" id="KW-0067">ATP-binding</keyword>
<evidence type="ECO:0000256" key="6">
    <source>
        <dbReference type="ARBA" id="ARBA00022598"/>
    </source>
</evidence>
<dbReference type="InterPro" id="IPR015413">
    <property type="entry name" value="Methionyl/Leucyl_tRNA_Synth"/>
</dbReference>
<dbReference type="PROSITE" id="PS00178">
    <property type="entry name" value="AA_TRNA_LIGASE_I"/>
    <property type="match status" value="1"/>
</dbReference>
<evidence type="ECO:0000256" key="4">
    <source>
        <dbReference type="ARBA" id="ARBA00022490"/>
    </source>
</evidence>
<dbReference type="Gene3D" id="2.20.28.20">
    <property type="entry name" value="Methionyl-tRNA synthetase, Zn-domain"/>
    <property type="match status" value="1"/>
</dbReference>
<feature type="region of interest" description="Disordered" evidence="15">
    <location>
        <begin position="608"/>
        <end position="680"/>
    </location>
</feature>
<dbReference type="EC" id="6.1.1.10" evidence="3"/>
<dbReference type="PANTHER" id="PTHR45765:SF1">
    <property type="entry name" value="METHIONINE--TRNA LIGASE, CYTOPLASMIC"/>
    <property type="match status" value="1"/>
</dbReference>
<dbReference type="InterPro" id="IPR033911">
    <property type="entry name" value="MetRS_core"/>
</dbReference>
<comment type="similarity">
    <text evidence="2 14">Belongs to the class-I aminoacyl-tRNA synthetase family.</text>
</comment>
<evidence type="ECO:0000256" key="14">
    <source>
        <dbReference type="RuleBase" id="RU363039"/>
    </source>
</evidence>
<feature type="compositionally biased region" description="Basic and acidic residues" evidence="15">
    <location>
        <begin position="574"/>
        <end position="590"/>
    </location>
</feature>
<keyword evidence="5" id="KW-0820">tRNA-binding</keyword>
<dbReference type="SUPFAM" id="SSF52374">
    <property type="entry name" value="Nucleotidylyl transferase"/>
    <property type="match status" value="1"/>
</dbReference>
<dbReference type="InterPro" id="IPR023458">
    <property type="entry name" value="Met-tRNA_ligase_1"/>
</dbReference>
<dbReference type="GO" id="GO:0000049">
    <property type="term" value="F:tRNA binding"/>
    <property type="evidence" value="ECO:0007669"/>
    <property type="project" value="UniProtKB-KW"/>
</dbReference>
<feature type="compositionally biased region" description="Basic and acidic residues" evidence="15">
    <location>
        <begin position="668"/>
        <end position="680"/>
    </location>
</feature>
<dbReference type="CDD" id="cd00814">
    <property type="entry name" value="MetRS_core"/>
    <property type="match status" value="1"/>
</dbReference>
<dbReference type="Gene3D" id="1.10.730.10">
    <property type="entry name" value="Isoleucyl-tRNA Synthetase, Domain 1"/>
    <property type="match status" value="1"/>
</dbReference>
<dbReference type="FunFam" id="2.20.28.20:FF:000001">
    <property type="entry name" value="Methionine--tRNA ligase"/>
    <property type="match status" value="1"/>
</dbReference>
<keyword evidence="9" id="KW-0694">RNA-binding</keyword>
<dbReference type="InterPro" id="IPR001412">
    <property type="entry name" value="aa-tRNA-synth_I_CS"/>
</dbReference>
<keyword evidence="10 14" id="KW-0648">Protein biosynthesis</keyword>
<dbReference type="InterPro" id="IPR029038">
    <property type="entry name" value="MetRS_Zn"/>
</dbReference>
<keyword evidence="4" id="KW-0963">Cytoplasm</keyword>
<evidence type="ECO:0000256" key="10">
    <source>
        <dbReference type="ARBA" id="ARBA00022917"/>
    </source>
</evidence>
<evidence type="ECO:0000256" key="15">
    <source>
        <dbReference type="SAM" id="MobiDB-lite"/>
    </source>
</evidence>
<dbReference type="InterPro" id="IPR009080">
    <property type="entry name" value="tRNAsynth_Ia_anticodon-bd"/>
</dbReference>
<feature type="domain" description="Methionyl/Leucyl tRNA synthetase" evidence="16">
    <location>
        <begin position="16"/>
        <end position="407"/>
    </location>
</feature>
<keyword evidence="6 14" id="KW-0436">Ligase</keyword>
<dbReference type="FunFam" id="1.10.730.10:FF:000031">
    <property type="entry name" value="Putative Methionyl-tRNA synthetase"/>
    <property type="match status" value="1"/>
</dbReference>
<evidence type="ECO:0000256" key="1">
    <source>
        <dbReference type="ARBA" id="ARBA00004496"/>
    </source>
</evidence>
<dbReference type="SUPFAM" id="SSF57770">
    <property type="entry name" value="Methionyl-tRNA synthetase (MetRS), Zn-domain"/>
    <property type="match status" value="1"/>
</dbReference>
<evidence type="ECO:0000313" key="19">
    <source>
        <dbReference type="Proteomes" id="UP000732380"/>
    </source>
</evidence>
<dbReference type="Pfam" id="PF09334">
    <property type="entry name" value="tRNA-synt_1g"/>
    <property type="match status" value="1"/>
</dbReference>
<proteinExistence type="inferred from homology"/>
<reference evidence="18 19" key="1">
    <citation type="journal article" date="2020" name="bioRxiv">
        <title>Whole genome comparisons of ergot fungi reveals the divergence and evolution of species within the genus Claviceps are the result of varying mechanisms driving genome evolution and host range expansion.</title>
        <authorList>
            <person name="Wyka S.A."/>
            <person name="Mondo S.J."/>
            <person name="Liu M."/>
            <person name="Dettman J."/>
            <person name="Nalam V."/>
            <person name="Broders K.D."/>
        </authorList>
    </citation>
    <scope>NUCLEOTIDE SEQUENCE [LARGE SCALE GENOMIC DNA]</scope>
    <source>
        <strain evidence="18 19">LM576</strain>
    </source>
</reference>
<comment type="catalytic activity">
    <reaction evidence="13">
        <text>tRNA(Met) + L-methionine + ATP = L-methionyl-tRNA(Met) + AMP + diphosphate</text>
        <dbReference type="Rhea" id="RHEA:13481"/>
        <dbReference type="Rhea" id="RHEA-COMP:9667"/>
        <dbReference type="Rhea" id="RHEA-COMP:9698"/>
        <dbReference type="ChEBI" id="CHEBI:30616"/>
        <dbReference type="ChEBI" id="CHEBI:33019"/>
        <dbReference type="ChEBI" id="CHEBI:57844"/>
        <dbReference type="ChEBI" id="CHEBI:78442"/>
        <dbReference type="ChEBI" id="CHEBI:78530"/>
        <dbReference type="ChEBI" id="CHEBI:456215"/>
        <dbReference type="EC" id="6.1.1.10"/>
    </reaction>
</comment>
<dbReference type="GO" id="GO:0004825">
    <property type="term" value="F:methionine-tRNA ligase activity"/>
    <property type="evidence" value="ECO:0007669"/>
    <property type="project" value="UniProtKB-EC"/>
</dbReference>
<comment type="subcellular location">
    <subcellularLocation>
        <location evidence="1">Cytoplasm</location>
    </subcellularLocation>
</comment>
<gene>
    <name evidence="18" type="primary">RAR1</name>
    <name evidence="18" type="ORF">E4U13_002983</name>
</gene>
<name>A0A9P7Q3G3_9HYPO</name>
<dbReference type="CDD" id="cd07957">
    <property type="entry name" value="Anticodon_Ia_Met"/>
    <property type="match status" value="1"/>
</dbReference>
<evidence type="ECO:0000256" key="13">
    <source>
        <dbReference type="ARBA" id="ARBA00047364"/>
    </source>
</evidence>
<dbReference type="InterPro" id="IPR014729">
    <property type="entry name" value="Rossmann-like_a/b/a_fold"/>
</dbReference>
<sequence>MPVETPILPVKGKKNILITSALPYVNNVPHLGNVVGSVLSADVFSRFSKLRNRPTLYICGTDEYGTATETKALETGQTPKQLCDEFHKKHKEVYDWFEIGFDYFGRTTTEKQTEIVQDIFLKLHKNGLLEERTTTQPYCEKHDGYLADRFVEGTCPKCGYDDARGDQCDKCGGLLDPFELIKPRCKVDGAQPVPRDTKHIFLKLNELQPSIEEWFEDAHKKYGWPANGTAITKSWLTKGLEGRSITRDLKWGVPIPLPGYEKKVIYVWFDACIGYPSITANYTDEWEKWWKNPEDVSLYQFMGKDNVPFHTVIFPGSEIGTGEKWTMLNHLSTTEYLNYENGKFSKSRGVGVFGNQVRDIGISPSVWRYYLLSNRPETADTQFEWQAFVLSNNSELLANFGNFVNRIVKFVNAKCDSTVPDFSASYTDDTFDFPAWIARVNTLLAEYVDELEKVHIRAGVRKLMEISTEGNALLQYRLDNANLVEHPERTNTVIGLALNLCHLLASLASPYMPSTSESICKQLNTSLAHIPDVWTPEVLKSGHKIGKAAYLFTRIDDKKVTEWKAQFGGSAESRAAEEAAKKKKQEEKEKKKAKKAKKAAEAAAAATAAGAAPAETGSAENGAAATAAKTSPAEAGSAEKVAEISPAEAGSAENGAAVDSAPKVAENGVKETPLRGPRTKDDFFKDLVIRLKKPTDQ</sequence>
<dbReference type="Proteomes" id="UP000732380">
    <property type="component" value="Unassembled WGS sequence"/>
</dbReference>
<keyword evidence="7 14" id="KW-0547">Nucleotide-binding</keyword>
<dbReference type="GO" id="GO:0006431">
    <property type="term" value="P:methionyl-tRNA aminoacylation"/>
    <property type="evidence" value="ECO:0007669"/>
    <property type="project" value="InterPro"/>
</dbReference>
<dbReference type="GO" id="GO:0017101">
    <property type="term" value="C:aminoacyl-tRNA synthetase multienzyme complex"/>
    <property type="evidence" value="ECO:0007669"/>
    <property type="project" value="TreeGrafter"/>
</dbReference>
<dbReference type="SUPFAM" id="SSF47323">
    <property type="entry name" value="Anticodon-binding domain of a subclass of class I aminoacyl-tRNA synthetases"/>
    <property type="match status" value="1"/>
</dbReference>
<organism evidence="18 19">
    <name type="scientific">Claviceps humidiphila</name>
    <dbReference type="NCBI Taxonomy" id="1294629"/>
    <lineage>
        <taxon>Eukaryota</taxon>
        <taxon>Fungi</taxon>
        <taxon>Dikarya</taxon>
        <taxon>Ascomycota</taxon>
        <taxon>Pezizomycotina</taxon>
        <taxon>Sordariomycetes</taxon>
        <taxon>Hypocreomycetidae</taxon>
        <taxon>Hypocreales</taxon>
        <taxon>Clavicipitaceae</taxon>
        <taxon>Claviceps</taxon>
    </lineage>
</organism>
<dbReference type="AlphaFoldDB" id="A0A9P7Q3G3"/>
<evidence type="ECO:0000256" key="5">
    <source>
        <dbReference type="ARBA" id="ARBA00022555"/>
    </source>
</evidence>
<dbReference type="Pfam" id="PF19303">
    <property type="entry name" value="Anticodon_3"/>
    <property type="match status" value="1"/>
</dbReference>
<feature type="domain" description="Methionyl-tRNA synthetase anticodon-binding" evidence="17">
    <location>
        <begin position="436"/>
        <end position="571"/>
    </location>
</feature>
<dbReference type="GO" id="GO:0005829">
    <property type="term" value="C:cytosol"/>
    <property type="evidence" value="ECO:0007669"/>
    <property type="project" value="TreeGrafter"/>
</dbReference>
<feature type="compositionally biased region" description="Low complexity" evidence="15">
    <location>
        <begin position="608"/>
        <end position="636"/>
    </location>
</feature>
<keyword evidence="19" id="KW-1185">Reference proteome</keyword>
<evidence type="ECO:0000256" key="8">
    <source>
        <dbReference type="ARBA" id="ARBA00022840"/>
    </source>
</evidence>
<dbReference type="GO" id="GO:0005524">
    <property type="term" value="F:ATP binding"/>
    <property type="evidence" value="ECO:0007669"/>
    <property type="project" value="UniProtKB-KW"/>
</dbReference>
<evidence type="ECO:0000256" key="9">
    <source>
        <dbReference type="ARBA" id="ARBA00022884"/>
    </source>
</evidence>
<dbReference type="PRINTS" id="PR01041">
    <property type="entry name" value="TRNASYNTHMET"/>
</dbReference>
<evidence type="ECO:0000256" key="11">
    <source>
        <dbReference type="ARBA" id="ARBA00023146"/>
    </source>
</evidence>
<keyword evidence="11 14" id="KW-0030">Aminoacyl-tRNA synthetase</keyword>
<dbReference type="Gene3D" id="3.40.50.620">
    <property type="entry name" value="HUPs"/>
    <property type="match status" value="1"/>
</dbReference>
<dbReference type="InterPro" id="IPR041872">
    <property type="entry name" value="Anticodon_Met"/>
</dbReference>
<dbReference type="EMBL" id="SRQM01000239">
    <property type="protein sequence ID" value="KAG6115114.1"/>
    <property type="molecule type" value="Genomic_DNA"/>
</dbReference>
<evidence type="ECO:0000256" key="12">
    <source>
        <dbReference type="ARBA" id="ARBA00030904"/>
    </source>
</evidence>
<evidence type="ECO:0000256" key="7">
    <source>
        <dbReference type="ARBA" id="ARBA00022741"/>
    </source>
</evidence>
<dbReference type="InterPro" id="IPR014758">
    <property type="entry name" value="Met-tRNA_synth"/>
</dbReference>
<dbReference type="NCBIfam" id="TIGR00398">
    <property type="entry name" value="metG"/>
    <property type="match status" value="1"/>
</dbReference>
<evidence type="ECO:0000256" key="2">
    <source>
        <dbReference type="ARBA" id="ARBA00005594"/>
    </source>
</evidence>
<protein>
    <recommendedName>
        <fullName evidence="3">methionine--tRNA ligase</fullName>
        <ecNumber evidence="3">6.1.1.10</ecNumber>
    </recommendedName>
    <alternativeName>
        <fullName evidence="12">Methionyl-tRNA synthetase</fullName>
    </alternativeName>
</protein>
<evidence type="ECO:0000259" key="16">
    <source>
        <dbReference type="Pfam" id="PF09334"/>
    </source>
</evidence>
<dbReference type="PANTHER" id="PTHR45765">
    <property type="entry name" value="METHIONINE--TRNA LIGASE"/>
    <property type="match status" value="1"/>
</dbReference>
<comment type="caution">
    <text evidence="18">The sequence shown here is derived from an EMBL/GenBank/DDBJ whole genome shotgun (WGS) entry which is preliminary data.</text>
</comment>
<evidence type="ECO:0000256" key="3">
    <source>
        <dbReference type="ARBA" id="ARBA00012838"/>
    </source>
</evidence>
<accession>A0A9P7Q3G3</accession>
<evidence type="ECO:0000313" key="18">
    <source>
        <dbReference type="EMBL" id="KAG6115114.1"/>
    </source>
</evidence>
<evidence type="ECO:0000259" key="17">
    <source>
        <dbReference type="Pfam" id="PF19303"/>
    </source>
</evidence>